<dbReference type="Pfam" id="PF00072">
    <property type="entry name" value="Response_reg"/>
    <property type="match status" value="1"/>
</dbReference>
<comment type="caution">
    <text evidence="2">Lacks conserved residue(s) required for the propagation of feature annotation.</text>
</comment>
<dbReference type="EMBL" id="RAWE01000071">
    <property type="protein sequence ID" value="RKH01450.1"/>
    <property type="molecule type" value="Genomic_DNA"/>
</dbReference>
<dbReference type="PROSITE" id="PS50076">
    <property type="entry name" value="DNAJ_2"/>
    <property type="match status" value="1"/>
</dbReference>
<dbReference type="SMART" id="SM00448">
    <property type="entry name" value="REC"/>
    <property type="match status" value="1"/>
</dbReference>
<dbReference type="InterPro" id="IPR001623">
    <property type="entry name" value="DnaJ_domain"/>
</dbReference>
<evidence type="ECO:0000256" key="1">
    <source>
        <dbReference type="ARBA" id="ARBA00022553"/>
    </source>
</evidence>
<keyword evidence="7" id="KW-1185">Reference proteome</keyword>
<name>A0A3A8K0A6_9BACT</name>
<comment type="caution">
    <text evidence="6">The sequence shown here is derived from an EMBL/GenBank/DDBJ whole genome shotgun (WGS) entry which is preliminary data.</text>
</comment>
<dbReference type="Pfam" id="PF00226">
    <property type="entry name" value="DnaJ"/>
    <property type="match status" value="1"/>
</dbReference>
<sequence length="628" mass="68494">MKTLLLAESHPPTLEHLTGLLSQAGYTVRAVNDAVMALEHFSADNPDVVVLGVDLPRVEGQHVVHLIRGHSQGGRVPIVAIDKGHLGRAKGVGSVLDLKVNAYIPDPLKPGELVPRLEALVKAAQAVTPTGLTATLSRPAVAAGDLKAFPLPALLHSLYRLRRDGVLVVALKGLSRRVYFLRGGPVNFDSNAKPDGLPRFLRERQVLTEAQEQPVVEALASGLRIGAALADVGVEAVGEDLLSLLRDFTKDRLGRVLAMREGRYAFYAGDEFSSEVASVDQPALAPLLEAARRRMPLRVVAAGLKAHLNEYPVRSADFGRDLQAMALDTEDLKLAMQVNGRIVLKDLLAHGRAELRAAYTLLWFLKLTGGVTFSSTPVATGTDVLSAAAAPDVIAPRKRKSLPPETVASLREEAVRIITRSYFGGLGLDLAADKEAVERAYHETAMRFHPDTYAEFDLSDLRDLLEQVQEKLSAAYRVLSVDEKRRAYLQYFFSRQEVVGRATAINVDAELALRRGESAMKRGDYKAAIQGFEEAVSLNGSEPEYYSYLAWAKYRGSPGPLMQRALAARKVLKQALTLDPYLERAQVIAAIIEIDLDDAPLARKKLGKVLELNPYSVLARAALQKVVK</sequence>
<evidence type="ECO:0000313" key="7">
    <source>
        <dbReference type="Proteomes" id="UP000268313"/>
    </source>
</evidence>
<dbReference type="CDD" id="cd06257">
    <property type="entry name" value="DnaJ"/>
    <property type="match status" value="1"/>
</dbReference>
<evidence type="ECO:0000259" key="5">
    <source>
        <dbReference type="PROSITE" id="PS50110"/>
    </source>
</evidence>
<accession>A0A3A8K0A6</accession>
<feature type="domain" description="Response regulatory" evidence="5">
    <location>
        <begin position="3"/>
        <end position="121"/>
    </location>
</feature>
<evidence type="ECO:0000313" key="6">
    <source>
        <dbReference type="EMBL" id="RKH01450.1"/>
    </source>
</evidence>
<feature type="domain" description="J" evidence="4">
    <location>
        <begin position="421"/>
        <end position="492"/>
    </location>
</feature>
<dbReference type="InterPro" id="IPR001789">
    <property type="entry name" value="Sig_transdc_resp-reg_receiver"/>
</dbReference>
<dbReference type="InterPro" id="IPR011006">
    <property type="entry name" value="CheY-like_superfamily"/>
</dbReference>
<evidence type="ECO:0000256" key="3">
    <source>
        <dbReference type="PROSITE-ProRule" id="PRU00339"/>
    </source>
</evidence>
<dbReference type="InterPro" id="IPR019734">
    <property type="entry name" value="TPR_rpt"/>
</dbReference>
<dbReference type="OrthoDB" id="5377294at2"/>
<gene>
    <name evidence="6" type="ORF">D7X32_20230</name>
</gene>
<dbReference type="InterPro" id="IPR011990">
    <property type="entry name" value="TPR-like_helical_dom_sf"/>
</dbReference>
<dbReference type="Pfam" id="PF14332">
    <property type="entry name" value="DUF4388"/>
    <property type="match status" value="1"/>
</dbReference>
<keyword evidence="1" id="KW-0597">Phosphoprotein</keyword>
<dbReference type="PROSITE" id="PS50005">
    <property type="entry name" value="TPR"/>
    <property type="match status" value="1"/>
</dbReference>
<dbReference type="Gene3D" id="1.25.40.10">
    <property type="entry name" value="Tetratricopeptide repeat domain"/>
    <property type="match status" value="1"/>
</dbReference>
<feature type="repeat" description="TPR" evidence="3">
    <location>
        <begin position="509"/>
        <end position="542"/>
    </location>
</feature>
<keyword evidence="3" id="KW-0802">TPR repeat</keyword>
<dbReference type="InterPro" id="IPR025497">
    <property type="entry name" value="PatA-like_N"/>
</dbReference>
<dbReference type="AlphaFoldDB" id="A0A3A8K0A6"/>
<dbReference type="Gene3D" id="1.10.287.110">
    <property type="entry name" value="DnaJ domain"/>
    <property type="match status" value="1"/>
</dbReference>
<dbReference type="SUPFAM" id="SSF48452">
    <property type="entry name" value="TPR-like"/>
    <property type="match status" value="1"/>
</dbReference>
<evidence type="ECO:0000256" key="2">
    <source>
        <dbReference type="PROSITE-ProRule" id="PRU00169"/>
    </source>
</evidence>
<dbReference type="GO" id="GO:0000160">
    <property type="term" value="P:phosphorelay signal transduction system"/>
    <property type="evidence" value="ECO:0007669"/>
    <property type="project" value="InterPro"/>
</dbReference>
<proteinExistence type="predicted"/>
<protein>
    <submittedName>
        <fullName evidence="6">Response regulator</fullName>
    </submittedName>
</protein>
<reference evidence="7" key="1">
    <citation type="submission" date="2018-09" db="EMBL/GenBank/DDBJ databases">
        <authorList>
            <person name="Livingstone P.G."/>
            <person name="Whitworth D.E."/>
        </authorList>
    </citation>
    <scope>NUCLEOTIDE SEQUENCE [LARGE SCALE GENOMIC DNA]</scope>
    <source>
        <strain evidence="7">CA043D</strain>
    </source>
</reference>
<dbReference type="PANTHER" id="PTHR44591">
    <property type="entry name" value="STRESS RESPONSE REGULATOR PROTEIN 1"/>
    <property type="match status" value="1"/>
</dbReference>
<dbReference type="Proteomes" id="UP000268313">
    <property type="component" value="Unassembled WGS sequence"/>
</dbReference>
<evidence type="ECO:0000259" key="4">
    <source>
        <dbReference type="PROSITE" id="PS50076"/>
    </source>
</evidence>
<dbReference type="SUPFAM" id="SSF52172">
    <property type="entry name" value="CheY-like"/>
    <property type="match status" value="1"/>
</dbReference>
<dbReference type="InterPro" id="IPR050595">
    <property type="entry name" value="Bact_response_regulator"/>
</dbReference>
<dbReference type="Gene3D" id="3.40.50.2300">
    <property type="match status" value="1"/>
</dbReference>
<dbReference type="PANTHER" id="PTHR44591:SF3">
    <property type="entry name" value="RESPONSE REGULATORY DOMAIN-CONTAINING PROTEIN"/>
    <property type="match status" value="1"/>
</dbReference>
<dbReference type="PROSITE" id="PS50110">
    <property type="entry name" value="RESPONSE_REGULATORY"/>
    <property type="match status" value="1"/>
</dbReference>
<organism evidence="6 7">
    <name type="scientific">Corallococcus carmarthensis</name>
    <dbReference type="NCBI Taxonomy" id="2316728"/>
    <lineage>
        <taxon>Bacteria</taxon>
        <taxon>Pseudomonadati</taxon>
        <taxon>Myxococcota</taxon>
        <taxon>Myxococcia</taxon>
        <taxon>Myxococcales</taxon>
        <taxon>Cystobacterineae</taxon>
        <taxon>Myxococcaceae</taxon>
        <taxon>Corallococcus</taxon>
    </lineage>
</organism>
<dbReference type="SUPFAM" id="SSF46565">
    <property type="entry name" value="Chaperone J-domain"/>
    <property type="match status" value="1"/>
</dbReference>
<dbReference type="InterPro" id="IPR036869">
    <property type="entry name" value="J_dom_sf"/>
</dbReference>